<dbReference type="Proteomes" id="UP000321386">
    <property type="component" value="Unassembled WGS sequence"/>
</dbReference>
<name>A0A510UUW9_9CELL</name>
<dbReference type="InterPro" id="IPR027417">
    <property type="entry name" value="P-loop_NTPase"/>
</dbReference>
<organism evidence="2 3">
    <name type="scientific">Cellulomonas persica</name>
    <dbReference type="NCBI Taxonomy" id="76861"/>
    <lineage>
        <taxon>Bacteria</taxon>
        <taxon>Bacillati</taxon>
        <taxon>Actinomycetota</taxon>
        <taxon>Actinomycetes</taxon>
        <taxon>Micrococcales</taxon>
        <taxon>Cellulomonadaceae</taxon>
        <taxon>Cellulomonas</taxon>
    </lineage>
</organism>
<dbReference type="AlphaFoldDB" id="A0A510UUW9"/>
<dbReference type="SUPFAM" id="SSF52540">
    <property type="entry name" value="P-loop containing nucleoside triphosphate hydrolases"/>
    <property type="match status" value="1"/>
</dbReference>
<protein>
    <recommendedName>
        <fullName evidence="4">Chromosome partitioning protein</fullName>
    </recommendedName>
</protein>
<dbReference type="GO" id="GO:0005829">
    <property type="term" value="C:cytosol"/>
    <property type="evidence" value="ECO:0007669"/>
    <property type="project" value="TreeGrafter"/>
</dbReference>
<gene>
    <name evidence="2" type="ORF">CPE01_21810</name>
</gene>
<sequence length="552" mass="56074">MSDGDSTTRTARLPQVTAEVRDDGTGQISIDGVIERIRMANLQEAGAAITERIAAIAGEVGEPVPVQVRDPDGMWSLLIHPDGLVDEAPAEGVAPMVGPGVAGVGGGDVSGRDAAGPDAAGPDVAGPDVTVPDTIAGVEASGLGVADLGALGAATSVTGTTSSTGSTTSASSSLSGGPSGTTSPGSAPSPASGPTPVTGATTGAPTTATSASTSGAPTAGEPAGARLGAAASSAAERASAATLPTLDDLLAKRHPASSGPAEHGWRGGLRKLTFGAVEPPPGRAERQRRVQVAAVRRTFDGPRTVVVLNPKGGAHKTTATMLLAATFGLQRGGYTLAWDNNETRGTLGWRSAHTDHQRTAVDLLQALPSLGGAATVRVGDLDGFVRTQTDEQFDVLASDENAASAASMDAQAFDALHQVLSRFYRVIVIDTGNNMRASNWQAAVAAADQVVIVSTIREDTAQSAAWALDALRATGNDDAVRRAVTILSAPDRKVDKDLRKRLRSHFGALTRAVVEVPHDPSLVPGGPIDYESLRPATRDAWLRATAVVADGL</sequence>
<feature type="region of interest" description="Disordered" evidence="1">
    <location>
        <begin position="104"/>
        <end position="132"/>
    </location>
</feature>
<feature type="compositionally biased region" description="Low complexity" evidence="1">
    <location>
        <begin position="112"/>
        <end position="129"/>
    </location>
</feature>
<feature type="region of interest" description="Disordered" evidence="1">
    <location>
        <begin position="157"/>
        <end position="231"/>
    </location>
</feature>
<dbReference type="GO" id="GO:0005524">
    <property type="term" value="F:ATP binding"/>
    <property type="evidence" value="ECO:0007669"/>
    <property type="project" value="TreeGrafter"/>
</dbReference>
<dbReference type="PANTHER" id="PTHR43384">
    <property type="entry name" value="SEPTUM SITE-DETERMINING PROTEIN MIND HOMOLOG, CHLOROPLASTIC-RELATED"/>
    <property type="match status" value="1"/>
</dbReference>
<accession>A0A510UUW9</accession>
<dbReference type="Gene3D" id="3.40.50.300">
    <property type="entry name" value="P-loop containing nucleotide triphosphate hydrolases"/>
    <property type="match status" value="1"/>
</dbReference>
<comment type="caution">
    <text evidence="2">The sequence shown here is derived from an EMBL/GenBank/DDBJ whole genome shotgun (WGS) entry which is preliminary data.</text>
</comment>
<reference evidence="2 3" key="1">
    <citation type="submission" date="2019-07" db="EMBL/GenBank/DDBJ databases">
        <title>Whole genome shotgun sequence of Cellulomonas persica NBRC 101101.</title>
        <authorList>
            <person name="Hosoyama A."/>
            <person name="Uohara A."/>
            <person name="Ohji S."/>
            <person name="Ichikawa N."/>
        </authorList>
    </citation>
    <scope>NUCLEOTIDE SEQUENCE [LARGE SCALE GENOMIC DNA]</scope>
    <source>
        <strain evidence="2 3">NBRC 101101</strain>
    </source>
</reference>
<dbReference type="RefSeq" id="WP_146806685.1">
    <property type="nucleotide sequence ID" value="NZ_BJUA01000010.1"/>
</dbReference>
<evidence type="ECO:0008006" key="4">
    <source>
        <dbReference type="Google" id="ProtNLM"/>
    </source>
</evidence>
<dbReference type="GO" id="GO:0009898">
    <property type="term" value="C:cytoplasmic side of plasma membrane"/>
    <property type="evidence" value="ECO:0007669"/>
    <property type="project" value="TreeGrafter"/>
</dbReference>
<proteinExistence type="predicted"/>
<dbReference type="PANTHER" id="PTHR43384:SF14">
    <property type="entry name" value="ESX-1 SECRETION-ASSOCIATED PROTEIN ESPI"/>
    <property type="match status" value="1"/>
</dbReference>
<evidence type="ECO:0000256" key="1">
    <source>
        <dbReference type="SAM" id="MobiDB-lite"/>
    </source>
</evidence>
<dbReference type="GO" id="GO:0051782">
    <property type="term" value="P:negative regulation of cell division"/>
    <property type="evidence" value="ECO:0007669"/>
    <property type="project" value="TreeGrafter"/>
</dbReference>
<dbReference type="GO" id="GO:0016887">
    <property type="term" value="F:ATP hydrolysis activity"/>
    <property type="evidence" value="ECO:0007669"/>
    <property type="project" value="TreeGrafter"/>
</dbReference>
<evidence type="ECO:0000313" key="3">
    <source>
        <dbReference type="Proteomes" id="UP000321386"/>
    </source>
</evidence>
<dbReference type="EMBL" id="BJUA01000010">
    <property type="protein sequence ID" value="GEK18448.1"/>
    <property type="molecule type" value="Genomic_DNA"/>
</dbReference>
<keyword evidence="3" id="KW-1185">Reference proteome</keyword>
<dbReference type="OrthoDB" id="4640801at2"/>
<dbReference type="InterPro" id="IPR050625">
    <property type="entry name" value="ParA/MinD_ATPase"/>
</dbReference>
<evidence type="ECO:0000313" key="2">
    <source>
        <dbReference type="EMBL" id="GEK18448.1"/>
    </source>
</evidence>